<dbReference type="EMBL" id="JAAMPC010000015">
    <property type="protein sequence ID" value="KAG2255963.1"/>
    <property type="molecule type" value="Genomic_DNA"/>
</dbReference>
<name>A0A8X7PSM3_BRACI</name>
<evidence type="ECO:0000313" key="1">
    <source>
        <dbReference type="EMBL" id="KAG2255963.1"/>
    </source>
</evidence>
<keyword evidence="2" id="KW-1185">Reference proteome</keyword>
<accession>A0A8X7PSM3</accession>
<organism evidence="1 2">
    <name type="scientific">Brassica carinata</name>
    <name type="common">Ethiopian mustard</name>
    <name type="synonym">Abyssinian cabbage</name>
    <dbReference type="NCBI Taxonomy" id="52824"/>
    <lineage>
        <taxon>Eukaryota</taxon>
        <taxon>Viridiplantae</taxon>
        <taxon>Streptophyta</taxon>
        <taxon>Embryophyta</taxon>
        <taxon>Tracheophyta</taxon>
        <taxon>Spermatophyta</taxon>
        <taxon>Magnoliopsida</taxon>
        <taxon>eudicotyledons</taxon>
        <taxon>Gunneridae</taxon>
        <taxon>Pentapetalae</taxon>
        <taxon>rosids</taxon>
        <taxon>malvids</taxon>
        <taxon>Brassicales</taxon>
        <taxon>Brassicaceae</taxon>
        <taxon>Brassiceae</taxon>
        <taxon>Brassica</taxon>
    </lineage>
</organism>
<gene>
    <name evidence="1" type="ORF">Bca52824_075257</name>
</gene>
<protein>
    <submittedName>
        <fullName evidence="1">Uncharacterized protein</fullName>
    </submittedName>
</protein>
<comment type="caution">
    <text evidence="1">The sequence shown here is derived from an EMBL/GenBank/DDBJ whole genome shotgun (WGS) entry which is preliminary data.</text>
</comment>
<evidence type="ECO:0000313" key="2">
    <source>
        <dbReference type="Proteomes" id="UP000886595"/>
    </source>
</evidence>
<proteinExistence type="predicted"/>
<reference evidence="1 2" key="1">
    <citation type="submission" date="2020-02" db="EMBL/GenBank/DDBJ databases">
        <authorList>
            <person name="Ma Q."/>
            <person name="Huang Y."/>
            <person name="Song X."/>
            <person name="Pei D."/>
        </authorList>
    </citation>
    <scope>NUCLEOTIDE SEQUENCE [LARGE SCALE GENOMIC DNA]</scope>
    <source>
        <strain evidence="1">Sxm20200214</strain>
        <tissue evidence="1">Leaf</tissue>
    </source>
</reference>
<dbReference type="Proteomes" id="UP000886595">
    <property type="component" value="Unassembled WGS sequence"/>
</dbReference>
<sequence length="118" mass="13372">MPVAKQERTEEASYGANAIVLWFGAVRCCGKTYPLGNFEVLERVHKSEVLWSLHLGRTLERACRATSSTRSHHRLNLRPSQVPQRVSQSETSRPLRFTRPWSGLVDRGAKAARFVIVL</sequence>
<dbReference type="AlphaFoldDB" id="A0A8X7PSM3"/>